<dbReference type="EMBL" id="CP089279">
    <property type="protein sequence ID" value="USP81031.1"/>
    <property type="molecule type" value="Genomic_DNA"/>
</dbReference>
<evidence type="ECO:0000256" key="1">
    <source>
        <dbReference type="SAM" id="MobiDB-lite"/>
    </source>
</evidence>
<feature type="region of interest" description="Disordered" evidence="1">
    <location>
        <begin position="57"/>
        <end position="86"/>
    </location>
</feature>
<protein>
    <submittedName>
        <fullName evidence="2">Uncharacterized protein</fullName>
    </submittedName>
</protein>
<dbReference type="InterPro" id="IPR008566">
    <property type="entry name" value="DUF848"/>
</dbReference>
<dbReference type="Proteomes" id="UP001056012">
    <property type="component" value="Chromosome 6"/>
</dbReference>
<organism evidence="2 3">
    <name type="scientific">Curvularia clavata</name>
    <dbReference type="NCBI Taxonomy" id="95742"/>
    <lineage>
        <taxon>Eukaryota</taxon>
        <taxon>Fungi</taxon>
        <taxon>Dikarya</taxon>
        <taxon>Ascomycota</taxon>
        <taxon>Pezizomycotina</taxon>
        <taxon>Dothideomycetes</taxon>
        <taxon>Pleosporomycetidae</taxon>
        <taxon>Pleosporales</taxon>
        <taxon>Pleosporineae</taxon>
        <taxon>Pleosporaceae</taxon>
        <taxon>Curvularia</taxon>
    </lineage>
</organism>
<name>A0A9Q8ZF91_CURCL</name>
<accession>A0A9Q8ZF91</accession>
<dbReference type="VEuPathDB" id="FungiDB:yc1106_08305"/>
<dbReference type="AlphaFoldDB" id="A0A9Q8ZF91"/>
<reference evidence="2" key="1">
    <citation type="submission" date="2021-12" db="EMBL/GenBank/DDBJ databases">
        <title>Curvularia clavata genome.</title>
        <authorList>
            <person name="Cao Y."/>
        </authorList>
    </citation>
    <scope>NUCLEOTIDE SEQUENCE</scope>
    <source>
        <strain evidence="2">Yc1106</strain>
    </source>
</reference>
<evidence type="ECO:0000313" key="3">
    <source>
        <dbReference type="Proteomes" id="UP001056012"/>
    </source>
</evidence>
<dbReference type="OrthoDB" id="3799016at2759"/>
<feature type="compositionally biased region" description="Polar residues" evidence="1">
    <location>
        <begin position="67"/>
        <end position="76"/>
    </location>
</feature>
<sequence length="426" mass="49284">MWHSRRCDSAVDIPRPLERPWTPPEVEDRPYARPNHFSVFGNSPSRYPRMAEQHWSNEANRVREQPSYYSPRTPSIISRPKLSSHHTEPLPYTPTRAYHFDGSFSPSRGMPRYPYTPDSSQILRRHTEIVSSPTPWDNYSDHSLSPVQDALSSCIAHFEELIQSQQPDEDQMEYIVRQFEAMATHLSTGEPQTKETDEQDFALSRHGSDIMHAEDYKDDLADAKSLYHQAYVTEVGNYVKSVQTCINELKKRLDEVKTLNSIQLDVIDDLRKQMKNVRQNMRKELSRSDGTEQGRQEEVFRITKVVDLDDKVDKWPTEDSNESNDPKHHDDSNREFGLDSCQTLVEDFPSSFSNISQEIQNEYTKLVRSAVYNLTADDNDDLLTTPQLTVAKRKRITVIRKPPPKPSFWASVGEALDRVAEVLWED</sequence>
<proteinExistence type="predicted"/>
<evidence type="ECO:0000313" key="2">
    <source>
        <dbReference type="EMBL" id="USP81031.1"/>
    </source>
</evidence>
<feature type="region of interest" description="Disordered" evidence="1">
    <location>
        <begin position="1"/>
        <end position="35"/>
    </location>
</feature>
<keyword evidence="3" id="KW-1185">Reference proteome</keyword>
<gene>
    <name evidence="2" type="ORF">yc1106_08305</name>
</gene>
<dbReference type="Pfam" id="PF05852">
    <property type="entry name" value="DUF848"/>
    <property type="match status" value="1"/>
</dbReference>
<feature type="compositionally biased region" description="Basic and acidic residues" evidence="1">
    <location>
        <begin position="324"/>
        <end position="335"/>
    </location>
</feature>
<feature type="region of interest" description="Disordered" evidence="1">
    <location>
        <begin position="313"/>
        <end position="335"/>
    </location>
</feature>